<feature type="transmembrane region" description="Helical" evidence="1">
    <location>
        <begin position="145"/>
        <end position="170"/>
    </location>
</feature>
<dbReference type="RefSeq" id="WP_136379544.1">
    <property type="nucleotide sequence ID" value="NZ_SLUB01000015.1"/>
</dbReference>
<dbReference type="STRING" id="1033734.GCA_000285535_01319"/>
<keyword evidence="4" id="KW-1185">Reference proteome</keyword>
<feature type="transmembrane region" description="Helical" evidence="1">
    <location>
        <begin position="123"/>
        <end position="138"/>
    </location>
</feature>
<feature type="transmembrane region" description="Helical" evidence="1">
    <location>
        <begin position="20"/>
        <end position="44"/>
    </location>
</feature>
<dbReference type="Proteomes" id="UP000306477">
    <property type="component" value="Unassembled WGS sequence"/>
</dbReference>
<dbReference type="InterPro" id="IPR007349">
    <property type="entry name" value="DUF418"/>
</dbReference>
<keyword evidence="1" id="KW-1133">Transmembrane helix</keyword>
<feature type="transmembrane region" description="Helical" evidence="1">
    <location>
        <begin position="213"/>
        <end position="231"/>
    </location>
</feature>
<feature type="transmembrane region" description="Helical" evidence="1">
    <location>
        <begin position="282"/>
        <end position="302"/>
    </location>
</feature>
<dbReference type="PANTHER" id="PTHR30590:SF2">
    <property type="entry name" value="INNER MEMBRANE PROTEIN"/>
    <property type="match status" value="1"/>
</dbReference>
<dbReference type="Pfam" id="PF04235">
    <property type="entry name" value="DUF418"/>
    <property type="match status" value="1"/>
</dbReference>
<evidence type="ECO:0000259" key="2">
    <source>
        <dbReference type="Pfam" id="PF04235"/>
    </source>
</evidence>
<name>A0A4S3PTC0_9BACI</name>
<accession>A0A4S3PTC0</accession>
<dbReference type="InterPro" id="IPR052529">
    <property type="entry name" value="Bact_Transport_Assoc"/>
</dbReference>
<dbReference type="EMBL" id="SLUB01000015">
    <property type="protein sequence ID" value="THE12595.1"/>
    <property type="molecule type" value="Genomic_DNA"/>
</dbReference>
<sequence length="399" mass="45982">MNNERLTPVMGAERIQSLDVIRGLAIFGIFFVNMPSFFSPILYVSPKDWWSGELNQWTNSFVDIFAQASFYTLFSFLFGFGMILFKERALAKGYSFYPLITRRLIVLLLFGCLHAFFVWHGDILITYAFVGVIFLLFHKAKPITLLIWALVLIFVPNLFLGGMMFLAVMFEPELSAIMFNEQLAQKSAEIYATGGFWEITIQRIQDWYYVNNAGSIFILVITLLPMFLLGAFIAKKKWLEGRDKDIKKVKILWLISLAIGVPMKLLPYYTSKNAATDYLQDTIGGPGTAVLYATSIVLLMRLPVWRKLLSPLALVGRLSLSNYLFQSIVCTLLFYGYGFGLYGKVELYTGFLLTIVIFIIQIVLSYLWLNKFRFGPFEWIWRTFTYAQKVEIRKKAIRE</sequence>
<dbReference type="AlphaFoldDB" id="A0A4S3PTC0"/>
<feature type="transmembrane region" description="Helical" evidence="1">
    <location>
        <begin position="348"/>
        <end position="369"/>
    </location>
</feature>
<organism evidence="3 4">
    <name type="scientific">Bacillus timonensis</name>
    <dbReference type="NCBI Taxonomy" id="1033734"/>
    <lineage>
        <taxon>Bacteria</taxon>
        <taxon>Bacillati</taxon>
        <taxon>Bacillota</taxon>
        <taxon>Bacilli</taxon>
        <taxon>Bacillales</taxon>
        <taxon>Bacillaceae</taxon>
        <taxon>Bacillus</taxon>
    </lineage>
</organism>
<feature type="transmembrane region" description="Helical" evidence="1">
    <location>
        <begin position="64"/>
        <end position="84"/>
    </location>
</feature>
<dbReference type="PANTHER" id="PTHR30590">
    <property type="entry name" value="INNER MEMBRANE PROTEIN"/>
    <property type="match status" value="1"/>
</dbReference>
<gene>
    <name evidence="3" type="ORF">E1I69_10380</name>
</gene>
<keyword evidence="1" id="KW-0812">Transmembrane</keyword>
<evidence type="ECO:0000313" key="3">
    <source>
        <dbReference type="EMBL" id="THE12595.1"/>
    </source>
</evidence>
<reference evidence="3 4" key="1">
    <citation type="journal article" date="2019" name="Indoor Air">
        <title>Impacts of indoor surface finishes on bacterial viability.</title>
        <authorList>
            <person name="Hu J."/>
            <person name="Maamar S.B."/>
            <person name="Glawe A.J."/>
            <person name="Gottel N."/>
            <person name="Gilbert J.A."/>
            <person name="Hartmann E.M."/>
        </authorList>
    </citation>
    <scope>NUCLEOTIDE SEQUENCE [LARGE SCALE GENOMIC DNA]</scope>
    <source>
        <strain evidence="3 4">AF060A6</strain>
    </source>
</reference>
<feature type="domain" description="DUF418" evidence="2">
    <location>
        <begin position="234"/>
        <end position="387"/>
    </location>
</feature>
<proteinExistence type="predicted"/>
<comment type="caution">
    <text evidence="3">The sequence shown here is derived from an EMBL/GenBank/DDBJ whole genome shotgun (WGS) entry which is preliminary data.</text>
</comment>
<feature type="transmembrane region" description="Helical" evidence="1">
    <location>
        <begin position="323"/>
        <end position="342"/>
    </location>
</feature>
<feature type="transmembrane region" description="Helical" evidence="1">
    <location>
        <begin position="251"/>
        <end position="270"/>
    </location>
</feature>
<feature type="transmembrane region" description="Helical" evidence="1">
    <location>
        <begin position="96"/>
        <end position="117"/>
    </location>
</feature>
<protein>
    <submittedName>
        <fullName evidence="3">DUF418 domain-containing protein</fullName>
    </submittedName>
</protein>
<keyword evidence="1" id="KW-0472">Membrane</keyword>
<evidence type="ECO:0000313" key="4">
    <source>
        <dbReference type="Proteomes" id="UP000306477"/>
    </source>
</evidence>
<evidence type="ECO:0000256" key="1">
    <source>
        <dbReference type="SAM" id="Phobius"/>
    </source>
</evidence>
<dbReference type="OrthoDB" id="9807744at2"/>